<dbReference type="AlphaFoldDB" id="F4QEP9"/>
<gene>
    <name evidence="1" type="ORF">DFA_11071</name>
</gene>
<sequence>MTLTLSLKCSGTIISNNQQAEKNQKNNNNNNKYGWYDDGCLSLV</sequence>
<dbReference type="Proteomes" id="UP000007797">
    <property type="component" value="Unassembled WGS sequence"/>
</dbReference>
<dbReference type="EMBL" id="GL883029">
    <property type="protein sequence ID" value="EGG13310.1"/>
    <property type="molecule type" value="Genomic_DNA"/>
</dbReference>
<dbReference type="RefSeq" id="XP_004350009.1">
    <property type="nucleotide sequence ID" value="XM_004349959.1"/>
</dbReference>
<proteinExistence type="predicted"/>
<keyword evidence="2" id="KW-1185">Reference proteome</keyword>
<organism evidence="1 2">
    <name type="scientific">Cavenderia fasciculata</name>
    <name type="common">Slime mold</name>
    <name type="synonym">Dictyostelium fasciculatum</name>
    <dbReference type="NCBI Taxonomy" id="261658"/>
    <lineage>
        <taxon>Eukaryota</taxon>
        <taxon>Amoebozoa</taxon>
        <taxon>Evosea</taxon>
        <taxon>Eumycetozoa</taxon>
        <taxon>Dictyostelia</taxon>
        <taxon>Acytosteliales</taxon>
        <taxon>Cavenderiaceae</taxon>
        <taxon>Cavenderia</taxon>
    </lineage>
</organism>
<name>F4QEP9_CACFS</name>
<dbReference type="GeneID" id="14866028"/>
<accession>F4QEP9</accession>
<evidence type="ECO:0000313" key="2">
    <source>
        <dbReference type="Proteomes" id="UP000007797"/>
    </source>
</evidence>
<evidence type="ECO:0000313" key="1">
    <source>
        <dbReference type="EMBL" id="EGG13310.1"/>
    </source>
</evidence>
<protein>
    <submittedName>
        <fullName evidence="1">Uncharacterized protein</fullName>
    </submittedName>
</protein>
<reference evidence="2" key="1">
    <citation type="journal article" date="2011" name="Genome Res.">
        <title>Phylogeny-wide analysis of social amoeba genomes highlights ancient origins for complex intercellular communication.</title>
        <authorList>
            <person name="Heidel A.J."/>
            <person name="Lawal H.M."/>
            <person name="Felder M."/>
            <person name="Schilde C."/>
            <person name="Helps N.R."/>
            <person name="Tunggal B."/>
            <person name="Rivero F."/>
            <person name="John U."/>
            <person name="Schleicher M."/>
            <person name="Eichinger L."/>
            <person name="Platzer M."/>
            <person name="Noegel A.A."/>
            <person name="Schaap P."/>
            <person name="Gloeckner G."/>
        </authorList>
    </citation>
    <scope>NUCLEOTIDE SEQUENCE [LARGE SCALE GENOMIC DNA]</scope>
    <source>
        <strain evidence="2">SH3</strain>
    </source>
</reference>
<dbReference type="KEGG" id="dfa:DFA_11071"/>